<evidence type="ECO:0000256" key="7">
    <source>
        <dbReference type="RuleBase" id="RU361133"/>
    </source>
</evidence>
<reference evidence="10" key="2">
    <citation type="submission" date="2023-06" db="EMBL/GenBank/DDBJ databases">
        <authorList>
            <consortium name="Lawrence Berkeley National Laboratory"/>
            <person name="Mondo S.J."/>
            <person name="Hensen N."/>
            <person name="Bonometti L."/>
            <person name="Westerberg I."/>
            <person name="Brannstrom I.O."/>
            <person name="Guillou S."/>
            <person name="Cros-Aarteil S."/>
            <person name="Calhoun S."/>
            <person name="Haridas S."/>
            <person name="Kuo A."/>
            <person name="Pangilinan J."/>
            <person name="Riley R."/>
            <person name="Labutti K."/>
            <person name="Andreopoulos B."/>
            <person name="Lipzen A."/>
            <person name="Chen C."/>
            <person name="Yanf M."/>
            <person name="Daum C."/>
            <person name="Ng V."/>
            <person name="Clum A."/>
            <person name="Steindorff A."/>
            <person name="Ohm R."/>
            <person name="Martin F."/>
            <person name="Silar P."/>
            <person name="Natvig D."/>
            <person name="Lalanne C."/>
            <person name="Gautier V."/>
            <person name="Ament-Velasquez S.L."/>
            <person name="Kruys A."/>
            <person name="Hutchinson M.I."/>
            <person name="Powell A.J."/>
            <person name="Barry K."/>
            <person name="Miller A.N."/>
            <person name="Grigoriev I.V."/>
            <person name="Debuchy R."/>
            <person name="Gladieux P."/>
            <person name="Thoren M.H."/>
            <person name="Johannesson H."/>
        </authorList>
    </citation>
    <scope>NUCLEOTIDE SEQUENCE</scope>
    <source>
        <strain evidence="10">PSN324</strain>
    </source>
</reference>
<dbReference type="GO" id="GO:0016042">
    <property type="term" value="P:lipid catabolic process"/>
    <property type="evidence" value="ECO:0007669"/>
    <property type="project" value="UniProtKB-KW"/>
</dbReference>
<evidence type="ECO:0000256" key="2">
    <source>
        <dbReference type="ARBA" id="ARBA00022801"/>
    </source>
</evidence>
<accession>A0AAV9HTR8</accession>
<gene>
    <name evidence="10" type="ORF">QBC42DRAFT_263939</name>
</gene>
<dbReference type="SUPFAM" id="SSF49562">
    <property type="entry name" value="C2 domain (Calcium/lipid-binding domain, CaLB)"/>
    <property type="match status" value="1"/>
</dbReference>
<dbReference type="GO" id="GO:0004435">
    <property type="term" value="F:phosphatidylinositol-4,5-bisphosphate phospholipase C activity"/>
    <property type="evidence" value="ECO:0007669"/>
    <property type="project" value="UniProtKB-EC"/>
</dbReference>
<dbReference type="Pfam" id="PF00387">
    <property type="entry name" value="PI-PLC-Y"/>
    <property type="match status" value="1"/>
</dbReference>
<comment type="function">
    <text evidence="6">The production of the second messenger molecules diacylglycerol (DAG) and inositol 1,4,5-trisphosphate (IP3) is mediated by activated phosphatidylinositol-specific phospholipase C enzymes.</text>
</comment>
<dbReference type="PANTHER" id="PTHR10336:SF82">
    <property type="entry name" value="PHOSPHOINOSITIDE PHOSPHOLIPASE C"/>
    <property type="match status" value="1"/>
</dbReference>
<evidence type="ECO:0000256" key="3">
    <source>
        <dbReference type="ARBA" id="ARBA00022963"/>
    </source>
</evidence>
<keyword evidence="11" id="KW-1185">Reference proteome</keyword>
<dbReference type="SUPFAM" id="SSF51695">
    <property type="entry name" value="PLC-like phosphodiesterases"/>
    <property type="match status" value="1"/>
</dbReference>
<dbReference type="PRINTS" id="PR00390">
    <property type="entry name" value="PHPHLIPASEC"/>
</dbReference>
<feature type="region of interest" description="Disordered" evidence="8">
    <location>
        <begin position="204"/>
        <end position="294"/>
    </location>
</feature>
<keyword evidence="3 7" id="KW-0442">Lipid degradation</keyword>
<dbReference type="FunFam" id="3.20.20.190:FF:000039">
    <property type="entry name" value="Phosphoinositide phospholipase C"/>
    <property type="match status" value="1"/>
</dbReference>
<evidence type="ECO:0000259" key="9">
    <source>
        <dbReference type="PROSITE" id="PS50008"/>
    </source>
</evidence>
<dbReference type="InterPro" id="IPR000909">
    <property type="entry name" value="PLipase_C_PInositol-sp_X_dom"/>
</dbReference>
<evidence type="ECO:0000313" key="11">
    <source>
        <dbReference type="Proteomes" id="UP001321749"/>
    </source>
</evidence>
<proteinExistence type="predicted"/>
<comment type="caution">
    <text evidence="10">The sequence shown here is derived from an EMBL/GenBank/DDBJ whole genome shotgun (WGS) entry which is preliminary data.</text>
</comment>
<dbReference type="InterPro" id="IPR017946">
    <property type="entry name" value="PLC-like_Pdiesterase_TIM-brl"/>
</dbReference>
<evidence type="ECO:0000256" key="5">
    <source>
        <dbReference type="ARBA" id="ARBA00023224"/>
    </source>
</evidence>
<dbReference type="PANTHER" id="PTHR10336">
    <property type="entry name" value="PHOSPHOINOSITIDE-SPECIFIC PHOSPHOLIPASE C FAMILY PROTEIN"/>
    <property type="match status" value="1"/>
</dbReference>
<dbReference type="InterPro" id="IPR035892">
    <property type="entry name" value="C2_domain_sf"/>
</dbReference>
<dbReference type="InterPro" id="IPR001192">
    <property type="entry name" value="PI-PLC_fam"/>
</dbReference>
<reference evidence="10" key="1">
    <citation type="journal article" date="2023" name="Mol. Phylogenet. Evol.">
        <title>Genome-scale phylogeny and comparative genomics of the fungal order Sordariales.</title>
        <authorList>
            <person name="Hensen N."/>
            <person name="Bonometti L."/>
            <person name="Westerberg I."/>
            <person name="Brannstrom I.O."/>
            <person name="Guillou S."/>
            <person name="Cros-Aarteil S."/>
            <person name="Calhoun S."/>
            <person name="Haridas S."/>
            <person name="Kuo A."/>
            <person name="Mondo S."/>
            <person name="Pangilinan J."/>
            <person name="Riley R."/>
            <person name="LaButti K."/>
            <person name="Andreopoulos B."/>
            <person name="Lipzen A."/>
            <person name="Chen C."/>
            <person name="Yan M."/>
            <person name="Daum C."/>
            <person name="Ng V."/>
            <person name="Clum A."/>
            <person name="Steindorff A."/>
            <person name="Ohm R.A."/>
            <person name="Martin F."/>
            <person name="Silar P."/>
            <person name="Natvig D.O."/>
            <person name="Lalanne C."/>
            <person name="Gautier V."/>
            <person name="Ament-Velasquez S.L."/>
            <person name="Kruys A."/>
            <person name="Hutchinson M.I."/>
            <person name="Powell A.J."/>
            <person name="Barry K."/>
            <person name="Miller A.N."/>
            <person name="Grigoriev I.V."/>
            <person name="Debuchy R."/>
            <person name="Gladieux P."/>
            <person name="Hiltunen Thoren M."/>
            <person name="Johannesson H."/>
        </authorList>
    </citation>
    <scope>NUCLEOTIDE SEQUENCE</scope>
    <source>
        <strain evidence="10">PSN324</strain>
    </source>
</reference>
<dbReference type="PROSITE" id="PS50007">
    <property type="entry name" value="PIPLC_X_DOMAIN"/>
    <property type="match status" value="1"/>
</dbReference>
<dbReference type="AlphaFoldDB" id="A0AAV9HTR8"/>
<dbReference type="EMBL" id="MU864951">
    <property type="protein sequence ID" value="KAK4464126.1"/>
    <property type="molecule type" value="Genomic_DNA"/>
</dbReference>
<keyword evidence="4 7" id="KW-0443">Lipid metabolism</keyword>
<evidence type="ECO:0000256" key="6">
    <source>
        <dbReference type="ARBA" id="ARBA00059664"/>
    </source>
</evidence>
<keyword evidence="5" id="KW-0807">Transducer</keyword>
<evidence type="ECO:0000256" key="4">
    <source>
        <dbReference type="ARBA" id="ARBA00023098"/>
    </source>
</evidence>
<evidence type="ECO:0000256" key="8">
    <source>
        <dbReference type="SAM" id="MobiDB-lite"/>
    </source>
</evidence>
<feature type="compositionally biased region" description="Basic and acidic residues" evidence="8">
    <location>
        <begin position="264"/>
        <end position="279"/>
    </location>
</feature>
<dbReference type="CDD" id="cd00275">
    <property type="entry name" value="C2_PLC_like"/>
    <property type="match status" value="1"/>
</dbReference>
<keyword evidence="2 7" id="KW-0378">Hydrolase</keyword>
<feature type="domain" description="PI-PLC Y-box" evidence="9">
    <location>
        <begin position="409"/>
        <end position="523"/>
    </location>
</feature>
<evidence type="ECO:0000256" key="1">
    <source>
        <dbReference type="ARBA" id="ARBA00001195"/>
    </source>
</evidence>
<dbReference type="Pfam" id="PF00388">
    <property type="entry name" value="PI-PLC-X"/>
    <property type="match status" value="1"/>
</dbReference>
<dbReference type="EC" id="3.1.4.11" evidence="7"/>
<dbReference type="Proteomes" id="UP001321749">
    <property type="component" value="Unassembled WGS sequence"/>
</dbReference>
<dbReference type="GO" id="GO:0048015">
    <property type="term" value="P:phosphatidylinositol-mediated signaling"/>
    <property type="evidence" value="ECO:0007669"/>
    <property type="project" value="TreeGrafter"/>
</dbReference>
<organism evidence="10 11">
    <name type="scientific">Cladorrhinum samala</name>
    <dbReference type="NCBI Taxonomy" id="585594"/>
    <lineage>
        <taxon>Eukaryota</taxon>
        <taxon>Fungi</taxon>
        <taxon>Dikarya</taxon>
        <taxon>Ascomycota</taxon>
        <taxon>Pezizomycotina</taxon>
        <taxon>Sordariomycetes</taxon>
        <taxon>Sordariomycetidae</taxon>
        <taxon>Sordariales</taxon>
        <taxon>Podosporaceae</taxon>
        <taxon>Cladorrhinum</taxon>
    </lineage>
</organism>
<evidence type="ECO:0000313" key="10">
    <source>
        <dbReference type="EMBL" id="KAK4464126.1"/>
    </source>
</evidence>
<dbReference type="CDD" id="cd08598">
    <property type="entry name" value="PI-PLC1c_yeast"/>
    <property type="match status" value="1"/>
</dbReference>
<protein>
    <recommendedName>
        <fullName evidence="7">Phosphoinositide phospholipase C</fullName>
        <ecNumber evidence="7">3.1.4.11</ecNumber>
    </recommendedName>
</protein>
<dbReference type="Gene3D" id="2.60.40.150">
    <property type="entry name" value="C2 domain"/>
    <property type="match status" value="1"/>
</dbReference>
<name>A0AAV9HTR8_9PEZI</name>
<dbReference type="SMART" id="SM00148">
    <property type="entry name" value="PLCXc"/>
    <property type="match status" value="1"/>
</dbReference>
<dbReference type="Gene3D" id="3.20.20.190">
    <property type="entry name" value="Phosphatidylinositol (PI) phosphodiesterase"/>
    <property type="match status" value="2"/>
</dbReference>
<dbReference type="SMART" id="SM00149">
    <property type="entry name" value="PLCYc"/>
    <property type="match status" value="1"/>
</dbReference>
<comment type="catalytic activity">
    <reaction evidence="1 7">
        <text>a 1,2-diacyl-sn-glycero-3-phospho-(1D-myo-inositol-4,5-bisphosphate) + H2O = 1D-myo-inositol 1,4,5-trisphosphate + a 1,2-diacyl-sn-glycerol + H(+)</text>
        <dbReference type="Rhea" id="RHEA:33179"/>
        <dbReference type="ChEBI" id="CHEBI:15377"/>
        <dbReference type="ChEBI" id="CHEBI:15378"/>
        <dbReference type="ChEBI" id="CHEBI:17815"/>
        <dbReference type="ChEBI" id="CHEBI:58456"/>
        <dbReference type="ChEBI" id="CHEBI:203600"/>
        <dbReference type="EC" id="3.1.4.11"/>
    </reaction>
</comment>
<dbReference type="PROSITE" id="PS50008">
    <property type="entry name" value="PIPLC_Y_DOMAIN"/>
    <property type="match status" value="1"/>
</dbReference>
<dbReference type="InterPro" id="IPR001711">
    <property type="entry name" value="PLipase_C_Pinositol-sp_Y"/>
</dbReference>
<sequence>MFCLKLLTRREKQGEEEKRKKGKGNFIRRMTTIRRAAPSQGRSAMLNVAFVGTALARNLGGCAGENGALKTYMSCHENFRKHIEYVYDGLRGTDKLLSRDKFAAFLKGAQSADLPEPLYLDNYTFQEFFYIWSSNEAAWNAVRRLRSGESNTSYPISSYFISSSHNTYLDGNQLSSKSTADAYRAVLSNGCRCIEIDVWNGPVSRNQSKSPAPKHRRELSSSSLPRAALDALMSGRTSRHSRSPSAVQNGFSDLGPKDSATTLDPKDLTERLERSRESSRSTQRGEPVVHHHGTMTSTIGFREVCRAVAESAFVKNPLPIIVSLEVGAEREQQERMVEIMKEEWDGLLLDSPFDHCDPYQRQPRLEDLYHKILIKVKRLDDSQVEAEIERGRSLGISSIRQKPKICEALAALAIYTHSEHYEDHKSLSSRTPSHIFSLSEDCFSALALDKEKIRHLLSHNRDFFMRIYPKGLRVDSSNPDPSFHWRRGVQMVAMNWQRTDEGMMINDAMFANTHGWVLKPPGLLSDSTVDVEDIPRRTLDLKITILAGQSIPLPHERKQHNGIGISGLKGFKPIVKVELHVDKQPSKSAPCVRATAPSETDNPDWGYHAAPLEFYDVKNVVEELSFVRFKVEDSSSMRDNMVAWACIRLDRLQPGYRCIDLLHHTRRPSPGQLFVRIDKVFRS</sequence>
<dbReference type="GO" id="GO:0051209">
    <property type="term" value="P:release of sequestered calcium ion into cytosol"/>
    <property type="evidence" value="ECO:0007669"/>
    <property type="project" value="TreeGrafter"/>
</dbReference>